<keyword evidence="3" id="KW-1185">Reference proteome</keyword>
<dbReference type="AlphaFoldDB" id="A0A8G2BV75"/>
<dbReference type="Pfam" id="PF07603">
    <property type="entry name" value="Lcl_C"/>
    <property type="match status" value="1"/>
</dbReference>
<gene>
    <name evidence="2" type="ORF">SAMN05444001_1051</name>
</gene>
<dbReference type="Proteomes" id="UP000236725">
    <property type="component" value="Unassembled WGS sequence"/>
</dbReference>
<accession>A0A8G2BV75</accession>
<name>A0A8G2BV75_9BACT</name>
<comment type="caution">
    <text evidence="2">The sequence shown here is derived from an EMBL/GenBank/DDBJ whole genome shotgun (WGS) entry which is preliminary data.</text>
</comment>
<organism evidence="2 3">
    <name type="scientific">Parabacteroides chinchillae</name>
    <dbReference type="NCBI Taxonomy" id="871327"/>
    <lineage>
        <taxon>Bacteria</taxon>
        <taxon>Pseudomonadati</taxon>
        <taxon>Bacteroidota</taxon>
        <taxon>Bacteroidia</taxon>
        <taxon>Bacteroidales</taxon>
        <taxon>Tannerellaceae</taxon>
        <taxon>Parabacteroides</taxon>
    </lineage>
</organism>
<dbReference type="InterPro" id="IPR011460">
    <property type="entry name" value="Lcl_C"/>
</dbReference>
<proteinExistence type="predicted"/>
<protein>
    <recommendedName>
        <fullName evidence="1">Lcl C-terminal domain-containing protein</fullName>
    </recommendedName>
</protein>
<reference evidence="2 3" key="1">
    <citation type="submission" date="2016-10" db="EMBL/GenBank/DDBJ databases">
        <authorList>
            <person name="Varghese N."/>
            <person name="Submissions S."/>
        </authorList>
    </citation>
    <scope>NUCLEOTIDE SEQUENCE [LARGE SCALE GENOMIC DNA]</scope>
    <source>
        <strain evidence="2 3">DSM 29073</strain>
    </source>
</reference>
<evidence type="ECO:0000259" key="1">
    <source>
        <dbReference type="Pfam" id="PF07603"/>
    </source>
</evidence>
<evidence type="ECO:0000313" key="3">
    <source>
        <dbReference type="Proteomes" id="UP000236725"/>
    </source>
</evidence>
<sequence length="178" mass="19247">TNYNNYIRCVRGTLVPPNKVTIDQSVADAYKAELDAQGRTLTHFPPFNYDGGTVTGTTGSDYKGVSSTATISTPYSIEVSKTQPSGAYQYDNGNAKAQCTALGSGWRLPTQIELFAMYQNKATLENISGFAAFIGSGYWSSSVYDGYAGGRCVLRFSDGSFSGNVTVDSRYVRCVRDI</sequence>
<dbReference type="EMBL" id="FNVS01000005">
    <property type="protein sequence ID" value="SEF69369.1"/>
    <property type="molecule type" value="Genomic_DNA"/>
</dbReference>
<feature type="domain" description="Lcl C-terminal" evidence="1">
    <location>
        <begin position="98"/>
        <end position="176"/>
    </location>
</feature>
<feature type="non-terminal residue" evidence="2">
    <location>
        <position position="1"/>
    </location>
</feature>
<evidence type="ECO:0000313" key="2">
    <source>
        <dbReference type="EMBL" id="SEF69369.1"/>
    </source>
</evidence>
<dbReference type="RefSeq" id="WP_146059450.1">
    <property type="nucleotide sequence ID" value="NZ_FNVS01000005.1"/>
</dbReference>